<dbReference type="SUPFAM" id="SSF103473">
    <property type="entry name" value="MFS general substrate transporter"/>
    <property type="match status" value="1"/>
</dbReference>
<evidence type="ECO:0000256" key="4">
    <source>
        <dbReference type="ARBA" id="ARBA00022989"/>
    </source>
</evidence>
<name>A0A6G1EYH3_9ORYZ</name>
<evidence type="ECO:0000256" key="6">
    <source>
        <dbReference type="SAM" id="Phobius"/>
    </source>
</evidence>
<feature type="transmembrane region" description="Helical" evidence="6">
    <location>
        <begin position="202"/>
        <end position="224"/>
    </location>
</feature>
<feature type="transmembrane region" description="Helical" evidence="6">
    <location>
        <begin position="163"/>
        <end position="182"/>
    </location>
</feature>
<dbReference type="Pfam" id="PF00854">
    <property type="entry name" value="PTR2"/>
    <property type="match status" value="2"/>
</dbReference>
<reference evidence="7 8" key="1">
    <citation type="submission" date="2019-11" db="EMBL/GenBank/DDBJ databases">
        <title>Whole genome sequence of Oryza granulata.</title>
        <authorList>
            <person name="Li W."/>
        </authorList>
    </citation>
    <scope>NUCLEOTIDE SEQUENCE [LARGE SCALE GENOMIC DNA]</scope>
    <source>
        <strain evidence="8">cv. Menghai</strain>
        <tissue evidence="7">Leaf</tissue>
    </source>
</reference>
<dbReference type="InterPro" id="IPR036259">
    <property type="entry name" value="MFS_trans_sf"/>
</dbReference>
<dbReference type="OrthoDB" id="8904098at2759"/>
<evidence type="ECO:0008006" key="9">
    <source>
        <dbReference type="Google" id="ProtNLM"/>
    </source>
</evidence>
<dbReference type="GO" id="GO:0016020">
    <property type="term" value="C:membrane"/>
    <property type="evidence" value="ECO:0007669"/>
    <property type="project" value="UniProtKB-SubCell"/>
</dbReference>
<dbReference type="GO" id="GO:0022857">
    <property type="term" value="F:transmembrane transporter activity"/>
    <property type="evidence" value="ECO:0007669"/>
    <property type="project" value="InterPro"/>
</dbReference>
<sequence>GMLILTVSSSPLFLNASYYNGDICHVTDYLGLYLFALGNGCMKPCILAFGADQFDSADPVERVAKGSFFNWYYFFTNMGSLLSTTVLVWVLDNIGWSVGFAIPTLLLGFGLAMFVAGRRVYRYKKLGESPLTRVSQVVVAANCVAQSSPLWLSTVSQVEELKMLLQMFPVWVSMLVFFVVTAQMSSTLIEQGIAMDGRVGPFTVPAASLATFDVISVLIWVPVYDAMLVPLARRVTGKDRGISHLQRISVGLVLSAVAMAYSALVEARRLAVVSIMWQAPSYFVLGAAEMLAIIGMMEFLYEQSPESMKSLGTALGQLAIAVANYLNSALLSVVAAATTRGGGAGWIPDKLDKGHLDYYFWMMAALSVLNLLQFLHCSVRYRGNNTLST</sequence>
<feature type="transmembrane region" description="Helical" evidence="6">
    <location>
        <begin position="358"/>
        <end position="375"/>
    </location>
</feature>
<evidence type="ECO:0000256" key="1">
    <source>
        <dbReference type="ARBA" id="ARBA00004141"/>
    </source>
</evidence>
<dbReference type="Proteomes" id="UP000479710">
    <property type="component" value="Unassembled WGS sequence"/>
</dbReference>
<evidence type="ECO:0000256" key="5">
    <source>
        <dbReference type="ARBA" id="ARBA00023136"/>
    </source>
</evidence>
<dbReference type="PANTHER" id="PTHR11654">
    <property type="entry name" value="OLIGOPEPTIDE TRANSPORTER-RELATED"/>
    <property type="match status" value="1"/>
</dbReference>
<comment type="subcellular location">
    <subcellularLocation>
        <location evidence="1">Membrane</location>
        <topology evidence="1">Multi-pass membrane protein</topology>
    </subcellularLocation>
</comment>
<keyword evidence="5 6" id="KW-0472">Membrane</keyword>
<evidence type="ECO:0000313" key="7">
    <source>
        <dbReference type="EMBL" id="KAF0929686.1"/>
    </source>
</evidence>
<proteinExistence type="inferred from homology"/>
<gene>
    <name evidence="7" type="ORF">E2562_023034</name>
</gene>
<feature type="transmembrane region" description="Helical" evidence="6">
    <location>
        <begin position="71"/>
        <end position="90"/>
    </location>
</feature>
<feature type="transmembrane region" description="Helical" evidence="6">
    <location>
        <begin position="313"/>
        <end position="338"/>
    </location>
</feature>
<dbReference type="AlphaFoldDB" id="A0A6G1EYH3"/>
<evidence type="ECO:0000313" key="8">
    <source>
        <dbReference type="Proteomes" id="UP000479710"/>
    </source>
</evidence>
<dbReference type="Gene3D" id="1.20.1250.20">
    <property type="entry name" value="MFS general substrate transporter like domains"/>
    <property type="match status" value="1"/>
</dbReference>
<comment type="similarity">
    <text evidence="2">Belongs to the major facilitator superfamily. Proton-dependent oligopeptide transporter (POT/PTR) (TC 2.A.17) family.</text>
</comment>
<feature type="transmembrane region" description="Helical" evidence="6">
    <location>
        <begin position="245"/>
        <end position="262"/>
    </location>
</feature>
<keyword evidence="3 6" id="KW-0812">Transmembrane</keyword>
<protein>
    <recommendedName>
        <fullName evidence="9">Major facilitator superfamily (MFS) profile domain-containing protein</fullName>
    </recommendedName>
</protein>
<accession>A0A6G1EYH3</accession>
<feature type="transmembrane region" description="Helical" evidence="6">
    <location>
        <begin position="96"/>
        <end position="116"/>
    </location>
</feature>
<feature type="transmembrane region" description="Helical" evidence="6">
    <location>
        <begin position="282"/>
        <end position="301"/>
    </location>
</feature>
<organism evidence="7 8">
    <name type="scientific">Oryza meyeriana var. granulata</name>
    <dbReference type="NCBI Taxonomy" id="110450"/>
    <lineage>
        <taxon>Eukaryota</taxon>
        <taxon>Viridiplantae</taxon>
        <taxon>Streptophyta</taxon>
        <taxon>Embryophyta</taxon>
        <taxon>Tracheophyta</taxon>
        <taxon>Spermatophyta</taxon>
        <taxon>Magnoliopsida</taxon>
        <taxon>Liliopsida</taxon>
        <taxon>Poales</taxon>
        <taxon>Poaceae</taxon>
        <taxon>BOP clade</taxon>
        <taxon>Oryzoideae</taxon>
        <taxon>Oryzeae</taxon>
        <taxon>Oryzinae</taxon>
        <taxon>Oryza</taxon>
        <taxon>Oryza meyeriana</taxon>
    </lineage>
</organism>
<evidence type="ECO:0000256" key="3">
    <source>
        <dbReference type="ARBA" id="ARBA00022692"/>
    </source>
</evidence>
<comment type="caution">
    <text evidence="7">The sequence shown here is derived from an EMBL/GenBank/DDBJ whole genome shotgun (WGS) entry which is preliminary data.</text>
</comment>
<keyword evidence="8" id="KW-1185">Reference proteome</keyword>
<keyword evidence="4 6" id="KW-1133">Transmembrane helix</keyword>
<feature type="non-terminal residue" evidence="7">
    <location>
        <position position="1"/>
    </location>
</feature>
<evidence type="ECO:0000256" key="2">
    <source>
        <dbReference type="ARBA" id="ARBA00005982"/>
    </source>
</evidence>
<dbReference type="InterPro" id="IPR000109">
    <property type="entry name" value="POT_fam"/>
</dbReference>
<dbReference type="EMBL" id="SPHZ02000002">
    <property type="protein sequence ID" value="KAF0929686.1"/>
    <property type="molecule type" value="Genomic_DNA"/>
</dbReference>